<evidence type="ECO:0000256" key="1">
    <source>
        <dbReference type="ARBA" id="ARBA00004123"/>
    </source>
</evidence>
<dbReference type="RefSeq" id="XP_043057801.1">
    <property type="nucleotide sequence ID" value="XM_043205545.1"/>
</dbReference>
<organism evidence="5 6">
    <name type="scientific">Pichia angusta</name>
    <name type="common">Yeast</name>
    <name type="synonym">Hansenula polymorpha</name>
    <dbReference type="NCBI Taxonomy" id="870730"/>
    <lineage>
        <taxon>Eukaryota</taxon>
        <taxon>Fungi</taxon>
        <taxon>Dikarya</taxon>
        <taxon>Ascomycota</taxon>
        <taxon>Saccharomycotina</taxon>
        <taxon>Pichiomycetes</taxon>
        <taxon>Pichiales</taxon>
        <taxon>Pichiaceae</taxon>
        <taxon>Ogataea</taxon>
    </lineage>
</organism>
<dbReference type="Pfam" id="PF01878">
    <property type="entry name" value="EVE"/>
    <property type="match status" value="1"/>
</dbReference>
<comment type="caution">
    <text evidence="5">The sequence shown here is derived from an EMBL/GenBank/DDBJ whole genome shotgun (WGS) entry which is preliminary data.</text>
</comment>
<dbReference type="Gene3D" id="3.10.590.10">
    <property type="entry name" value="ph1033 like domains"/>
    <property type="match status" value="1"/>
</dbReference>
<sequence length="217" mass="24946">MKRDSKRQPKKEAGHGPPVPGKPPVFAPDTHGRRYWLVKSEPMPRVDAKTGKTVKFSIADLADVEREPWDGVRNWEARNYLIQMAKDDICLFYHSNCKNPGIVGLCRVAETAKPDESQFDPKSPYYDAKATRDQPRWWCPAVAFVCLLNRKLSLPELRTAKGLEDMYLLKRGRLSVTPVSEKHFWRLMELQQGDAGDDAEMDCETKGLRRYEKKLII</sequence>
<dbReference type="AlphaFoldDB" id="A0AAN6I3C3"/>
<proteinExistence type="predicted"/>
<dbReference type="InterPro" id="IPR002740">
    <property type="entry name" value="EVE_domain"/>
</dbReference>
<keyword evidence="2" id="KW-0539">Nucleus</keyword>
<dbReference type="GeneID" id="66128857"/>
<dbReference type="GO" id="GO:0005634">
    <property type="term" value="C:nucleus"/>
    <property type="evidence" value="ECO:0007669"/>
    <property type="project" value="UniProtKB-SubCell"/>
</dbReference>
<dbReference type="PANTHER" id="PTHR14087">
    <property type="entry name" value="THYMOCYTE NUCLEAR PROTEIN 1"/>
    <property type="match status" value="1"/>
</dbReference>
<evidence type="ECO:0000313" key="6">
    <source>
        <dbReference type="Proteomes" id="UP001196530"/>
    </source>
</evidence>
<evidence type="ECO:0000256" key="2">
    <source>
        <dbReference type="ARBA" id="ARBA00023242"/>
    </source>
</evidence>
<evidence type="ECO:0000313" key="5">
    <source>
        <dbReference type="EMBL" id="KAG7816250.1"/>
    </source>
</evidence>
<dbReference type="CDD" id="cd21133">
    <property type="entry name" value="EVE"/>
    <property type="match status" value="1"/>
</dbReference>
<dbReference type="EMBL" id="JAHLUX010000011">
    <property type="protein sequence ID" value="KAG7816250.1"/>
    <property type="molecule type" value="Genomic_DNA"/>
</dbReference>
<gene>
    <name evidence="5" type="ORF">KL928_004806</name>
</gene>
<reference evidence="5" key="1">
    <citation type="journal article" date="2021" name="G3 (Bethesda)">
        <title>Genomic diversity, chromosomal rearrangements, and interspecies hybridization in the ogataea polymorpha species complex.</title>
        <authorList>
            <person name="Hanson S.J."/>
            <person name="Cinneide E.O."/>
            <person name="Salzberg L.I."/>
            <person name="Wolfe K.H."/>
            <person name="McGowan J."/>
            <person name="Fitzpatrick D.A."/>
            <person name="Matlin K."/>
        </authorList>
    </citation>
    <scope>NUCLEOTIDE SEQUENCE</scope>
    <source>
        <strain evidence="5">61-244</strain>
    </source>
</reference>
<name>A0AAN6I3C3_PICAN</name>
<feature type="region of interest" description="Disordered" evidence="3">
    <location>
        <begin position="1"/>
        <end position="30"/>
    </location>
</feature>
<comment type="subcellular location">
    <subcellularLocation>
        <location evidence="1">Nucleus</location>
    </subcellularLocation>
</comment>
<feature type="domain" description="EVE" evidence="4">
    <location>
        <begin position="34"/>
        <end position="189"/>
    </location>
</feature>
<dbReference type="InterPro" id="IPR015947">
    <property type="entry name" value="PUA-like_sf"/>
</dbReference>
<protein>
    <recommendedName>
        <fullName evidence="4">EVE domain-containing protein</fullName>
    </recommendedName>
</protein>
<dbReference type="PANTHER" id="PTHR14087:SF7">
    <property type="entry name" value="THYMOCYTE NUCLEAR PROTEIN 1"/>
    <property type="match status" value="1"/>
</dbReference>
<dbReference type="InterPro" id="IPR052181">
    <property type="entry name" value="5hmC_binding"/>
</dbReference>
<dbReference type="Proteomes" id="UP001196530">
    <property type="component" value="Unassembled WGS sequence"/>
</dbReference>
<dbReference type="SUPFAM" id="SSF88697">
    <property type="entry name" value="PUA domain-like"/>
    <property type="match status" value="1"/>
</dbReference>
<evidence type="ECO:0000256" key="3">
    <source>
        <dbReference type="SAM" id="MobiDB-lite"/>
    </source>
</evidence>
<feature type="compositionally biased region" description="Basic and acidic residues" evidence="3">
    <location>
        <begin position="1"/>
        <end position="14"/>
    </location>
</feature>
<evidence type="ECO:0000259" key="4">
    <source>
        <dbReference type="Pfam" id="PF01878"/>
    </source>
</evidence>
<feature type="compositionally biased region" description="Pro residues" evidence="3">
    <location>
        <begin position="17"/>
        <end position="26"/>
    </location>
</feature>
<dbReference type="InterPro" id="IPR047197">
    <property type="entry name" value="THYN1-like_EVE"/>
</dbReference>
<accession>A0AAN6I3C3</accession>